<keyword evidence="2" id="KW-1185">Reference proteome</keyword>
<dbReference type="OrthoDB" id="7211095at2"/>
<dbReference type="EMBL" id="SPVH01000002">
    <property type="protein sequence ID" value="TFW14436.1"/>
    <property type="molecule type" value="Genomic_DNA"/>
</dbReference>
<accession>A0A4Y9S2Z1</accession>
<gene>
    <name evidence="1" type="ORF">EGY25_04380</name>
</gene>
<protein>
    <submittedName>
        <fullName evidence="1">Uncharacterized protein</fullName>
    </submittedName>
</protein>
<dbReference type="Proteomes" id="UP000298216">
    <property type="component" value="Unassembled WGS sequence"/>
</dbReference>
<evidence type="ECO:0000313" key="2">
    <source>
        <dbReference type="Proteomes" id="UP000298216"/>
    </source>
</evidence>
<dbReference type="NCBIfam" id="NF047331">
    <property type="entry name" value="phage_HTJ"/>
    <property type="match status" value="1"/>
</dbReference>
<dbReference type="RefSeq" id="WP_135193821.1">
    <property type="nucleotide sequence ID" value="NZ_SPVH01000002.1"/>
</dbReference>
<reference evidence="1 2" key="1">
    <citation type="submission" date="2019-03" db="EMBL/GenBank/DDBJ databases">
        <title>Draft genome of Brevundimonas sp. a heavy metal resistant soil bacteria.</title>
        <authorList>
            <person name="Soto J."/>
        </authorList>
    </citation>
    <scope>NUCLEOTIDE SEQUENCE [LARGE SCALE GENOMIC DNA]</scope>
    <source>
        <strain evidence="1 2">B-10</strain>
    </source>
</reference>
<name>A0A4Y9S2Z1_9CAUL</name>
<sequence>MPAPDYAVEIAALEAAAASGELRVESDGDSVTYRNTSDLLKMLDYFRTKASVVSVTPPSLATFAVFCGD</sequence>
<comment type="caution">
    <text evidence="1">The sequence shown here is derived from an EMBL/GenBank/DDBJ whole genome shotgun (WGS) entry which is preliminary data.</text>
</comment>
<organism evidence="1 2">
    <name type="scientific">Brevundimonas intermedia</name>
    <dbReference type="NCBI Taxonomy" id="74315"/>
    <lineage>
        <taxon>Bacteria</taxon>
        <taxon>Pseudomonadati</taxon>
        <taxon>Pseudomonadota</taxon>
        <taxon>Alphaproteobacteria</taxon>
        <taxon>Caulobacterales</taxon>
        <taxon>Caulobacteraceae</taxon>
        <taxon>Brevundimonas</taxon>
    </lineage>
</organism>
<evidence type="ECO:0000313" key="1">
    <source>
        <dbReference type="EMBL" id="TFW14436.1"/>
    </source>
</evidence>
<proteinExistence type="predicted"/>
<dbReference type="AlphaFoldDB" id="A0A4Y9S2Z1"/>